<comment type="caution">
    <text evidence="1">The sequence shown here is derived from an EMBL/GenBank/DDBJ whole genome shotgun (WGS) entry which is preliminary data.</text>
</comment>
<keyword evidence="2" id="KW-1185">Reference proteome</keyword>
<name>A0ABR1ZVF6_9ROSI</name>
<proteinExistence type="predicted"/>
<protein>
    <submittedName>
        <fullName evidence="1">Uncharacterized protein</fullName>
    </submittedName>
</protein>
<organism evidence="1 2">
    <name type="scientific">Hibiscus sabdariffa</name>
    <name type="common">roselle</name>
    <dbReference type="NCBI Taxonomy" id="183260"/>
    <lineage>
        <taxon>Eukaryota</taxon>
        <taxon>Viridiplantae</taxon>
        <taxon>Streptophyta</taxon>
        <taxon>Embryophyta</taxon>
        <taxon>Tracheophyta</taxon>
        <taxon>Spermatophyta</taxon>
        <taxon>Magnoliopsida</taxon>
        <taxon>eudicotyledons</taxon>
        <taxon>Gunneridae</taxon>
        <taxon>Pentapetalae</taxon>
        <taxon>rosids</taxon>
        <taxon>malvids</taxon>
        <taxon>Malvales</taxon>
        <taxon>Malvaceae</taxon>
        <taxon>Malvoideae</taxon>
        <taxon>Hibiscus</taxon>
    </lineage>
</organism>
<accession>A0ABR1ZVF6</accession>
<dbReference type="Proteomes" id="UP001472677">
    <property type="component" value="Unassembled WGS sequence"/>
</dbReference>
<evidence type="ECO:0000313" key="2">
    <source>
        <dbReference type="Proteomes" id="UP001472677"/>
    </source>
</evidence>
<evidence type="ECO:0000313" key="1">
    <source>
        <dbReference type="EMBL" id="KAK8484578.1"/>
    </source>
</evidence>
<gene>
    <name evidence="1" type="ORF">V6N12_057218</name>
</gene>
<dbReference type="EMBL" id="JBBPBM010001385">
    <property type="protein sequence ID" value="KAK8484578.1"/>
    <property type="molecule type" value="Genomic_DNA"/>
</dbReference>
<sequence>MKRGEIWLKAKDFTTARGIFHHFQKAFLHGHVFHSSSPTKTEAFSHGFFCGYLLRALHPLPQQSPILHLPKQPPSLRLHFPTSTLSSNPLHHGHTFNHSQNHNPSPVPSPLKTPKSITTDHLPNLIDSSFHHKLAFTSNHHHRAYFLATQSAKRTPSPSGDHRELPSPPFEPSSNQPPQLPSQLTIASYPKLPDLPLTLNGIIDSLQNHP</sequence>
<reference evidence="1 2" key="1">
    <citation type="journal article" date="2024" name="G3 (Bethesda)">
        <title>Genome assembly of Hibiscus sabdariffa L. provides insights into metabolisms of medicinal natural products.</title>
        <authorList>
            <person name="Kim T."/>
        </authorList>
    </citation>
    <scope>NUCLEOTIDE SEQUENCE [LARGE SCALE GENOMIC DNA]</scope>
    <source>
        <strain evidence="1">TK-2024</strain>
        <tissue evidence="1">Old leaves</tissue>
    </source>
</reference>